<keyword evidence="9 12" id="KW-0503">Monooxygenase</keyword>
<feature type="transmembrane region" description="Helical" evidence="13">
    <location>
        <begin position="12"/>
        <end position="38"/>
    </location>
</feature>
<dbReference type="Gene3D" id="1.10.630.10">
    <property type="entry name" value="Cytochrome P450"/>
    <property type="match status" value="1"/>
</dbReference>
<comment type="cofactor">
    <cofactor evidence="11">
        <name>heme</name>
        <dbReference type="ChEBI" id="CHEBI:30413"/>
    </cofactor>
</comment>
<gene>
    <name evidence="14" type="ORF">QN277_002431</name>
</gene>
<dbReference type="PANTHER" id="PTHR24282">
    <property type="entry name" value="CYTOCHROME P450 FAMILY MEMBER"/>
    <property type="match status" value="1"/>
</dbReference>
<comment type="caution">
    <text evidence="14">The sequence shown here is derived from an EMBL/GenBank/DDBJ whole genome shotgun (WGS) entry which is preliminary data.</text>
</comment>
<comment type="subcellular location">
    <subcellularLocation>
        <location evidence="1">Membrane</location>
        <topology evidence="1">Single-pass membrane protein</topology>
    </subcellularLocation>
</comment>
<dbReference type="Proteomes" id="UP001293593">
    <property type="component" value="Unassembled WGS sequence"/>
</dbReference>
<evidence type="ECO:0000256" key="12">
    <source>
        <dbReference type="RuleBase" id="RU000461"/>
    </source>
</evidence>
<sequence length="530" mass="60858">MEAQQTMLSLEVASSTVVGLVIAVIVILIGRVANWVWVRPKRLERCLRRQNLKGNSYRPVFGDLKEMGHMVQVAKSKPINLDDNIIPRVLPFHHQLIQNYGKNSFMWFGPNPVVTIMNPEDVKEVFTNISVFQKIPTNSLTKPLITGLVGYEGEKWMKHRRIINPAFHFEKLKLMLPAFYESCNEMVEKWMRLASESQRNYCEVDVWPFFQSMTSDVISRTAFGSSFEEGRHTFQLQSEQILLTLKVLRSVYIPGWRFVPSKLNRRLKEIDKEMKVLVRGIIHKREKAREEGLAPSDDLLDILLESNRREIKDNSNNKNMGMSIEDVIEECKLFYLAGQETTSVLLNWTIILLCKYPSWQSQAREEVFQVFGTQRPHYDGLSHLKLVSMILYEALRLYPPAPMLDRIVAKDAKLGSLSLPTGTRVGIPVILVQQDPELWGDDAKEFNPVRFCEGISTEPKNPASYLPFGWGPRICLGQKFSLLEAKMALSLILQHFSFELSPSYVHAPLLALTIHPQYGTHIILQKLSNY</sequence>
<dbReference type="CDD" id="cd20642">
    <property type="entry name" value="CYP72"/>
    <property type="match status" value="1"/>
</dbReference>
<evidence type="ECO:0000256" key="4">
    <source>
        <dbReference type="ARBA" id="ARBA00022692"/>
    </source>
</evidence>
<accession>A0AAE1NBV6</accession>
<proteinExistence type="inferred from homology"/>
<keyword evidence="6 13" id="KW-1133">Transmembrane helix</keyword>
<dbReference type="PRINTS" id="PR00463">
    <property type="entry name" value="EP450I"/>
</dbReference>
<keyword evidence="15" id="KW-1185">Reference proteome</keyword>
<evidence type="ECO:0000313" key="15">
    <source>
        <dbReference type="Proteomes" id="UP001293593"/>
    </source>
</evidence>
<evidence type="ECO:0000256" key="3">
    <source>
        <dbReference type="ARBA" id="ARBA00022617"/>
    </source>
</evidence>
<keyword evidence="7 12" id="KW-0560">Oxidoreductase</keyword>
<keyword evidence="4 13" id="KW-0812">Transmembrane</keyword>
<dbReference type="GO" id="GO:0004497">
    <property type="term" value="F:monooxygenase activity"/>
    <property type="evidence" value="ECO:0007669"/>
    <property type="project" value="UniProtKB-KW"/>
</dbReference>
<evidence type="ECO:0000256" key="6">
    <source>
        <dbReference type="ARBA" id="ARBA00022989"/>
    </source>
</evidence>
<dbReference type="InterPro" id="IPR050665">
    <property type="entry name" value="Cytochrome_P450_Monooxygen"/>
</dbReference>
<feature type="binding site" description="axial binding residue" evidence="11">
    <location>
        <position position="475"/>
    </location>
    <ligand>
        <name>heme</name>
        <dbReference type="ChEBI" id="CHEBI:30413"/>
    </ligand>
    <ligandPart>
        <name>Fe</name>
        <dbReference type="ChEBI" id="CHEBI:18248"/>
    </ligandPart>
</feature>
<evidence type="ECO:0000256" key="8">
    <source>
        <dbReference type="ARBA" id="ARBA00023004"/>
    </source>
</evidence>
<dbReference type="PROSITE" id="PS00086">
    <property type="entry name" value="CYTOCHROME_P450"/>
    <property type="match status" value="1"/>
</dbReference>
<evidence type="ECO:0000256" key="2">
    <source>
        <dbReference type="ARBA" id="ARBA00010617"/>
    </source>
</evidence>
<dbReference type="SUPFAM" id="SSF48264">
    <property type="entry name" value="Cytochrome P450"/>
    <property type="match status" value="1"/>
</dbReference>
<comment type="similarity">
    <text evidence="2 12">Belongs to the cytochrome P450 family.</text>
</comment>
<dbReference type="AlphaFoldDB" id="A0AAE1NBV6"/>
<dbReference type="InterPro" id="IPR002401">
    <property type="entry name" value="Cyt_P450_E_grp-I"/>
</dbReference>
<evidence type="ECO:0000256" key="11">
    <source>
        <dbReference type="PIRSR" id="PIRSR602401-1"/>
    </source>
</evidence>
<protein>
    <recommendedName>
        <fullName evidence="16">Cytochrome P450</fullName>
    </recommendedName>
</protein>
<dbReference type="InterPro" id="IPR036396">
    <property type="entry name" value="Cyt_P450_sf"/>
</dbReference>
<evidence type="ECO:0000256" key="7">
    <source>
        <dbReference type="ARBA" id="ARBA00023002"/>
    </source>
</evidence>
<evidence type="ECO:0000256" key="10">
    <source>
        <dbReference type="ARBA" id="ARBA00023136"/>
    </source>
</evidence>
<keyword evidence="8 11" id="KW-0408">Iron</keyword>
<name>A0AAE1NBV6_9FABA</name>
<dbReference type="EMBL" id="JAWXYG010000001">
    <property type="protein sequence ID" value="KAK4285781.1"/>
    <property type="molecule type" value="Genomic_DNA"/>
</dbReference>
<evidence type="ECO:0000313" key="14">
    <source>
        <dbReference type="EMBL" id="KAK4285781.1"/>
    </source>
</evidence>
<organism evidence="14 15">
    <name type="scientific">Acacia crassicarpa</name>
    <name type="common">northern wattle</name>
    <dbReference type="NCBI Taxonomy" id="499986"/>
    <lineage>
        <taxon>Eukaryota</taxon>
        <taxon>Viridiplantae</taxon>
        <taxon>Streptophyta</taxon>
        <taxon>Embryophyta</taxon>
        <taxon>Tracheophyta</taxon>
        <taxon>Spermatophyta</taxon>
        <taxon>Magnoliopsida</taxon>
        <taxon>eudicotyledons</taxon>
        <taxon>Gunneridae</taxon>
        <taxon>Pentapetalae</taxon>
        <taxon>rosids</taxon>
        <taxon>fabids</taxon>
        <taxon>Fabales</taxon>
        <taxon>Fabaceae</taxon>
        <taxon>Caesalpinioideae</taxon>
        <taxon>mimosoid clade</taxon>
        <taxon>Acacieae</taxon>
        <taxon>Acacia</taxon>
    </lineage>
</organism>
<dbReference type="InterPro" id="IPR017972">
    <property type="entry name" value="Cyt_P450_CS"/>
</dbReference>
<dbReference type="PRINTS" id="PR00385">
    <property type="entry name" value="P450"/>
</dbReference>
<keyword evidence="3 11" id="KW-0349">Heme</keyword>
<reference evidence="14" key="1">
    <citation type="submission" date="2023-10" db="EMBL/GenBank/DDBJ databases">
        <title>Chromosome-level genome of the transformable northern wattle, Acacia crassicarpa.</title>
        <authorList>
            <person name="Massaro I."/>
            <person name="Sinha N.R."/>
            <person name="Poethig S."/>
            <person name="Leichty A.R."/>
        </authorList>
    </citation>
    <scope>NUCLEOTIDE SEQUENCE</scope>
    <source>
        <strain evidence="14">Acra3RX</strain>
        <tissue evidence="14">Leaf</tissue>
    </source>
</reference>
<dbReference type="GO" id="GO:0016020">
    <property type="term" value="C:membrane"/>
    <property type="evidence" value="ECO:0007669"/>
    <property type="project" value="UniProtKB-SubCell"/>
</dbReference>
<dbReference type="Pfam" id="PF00067">
    <property type="entry name" value="p450"/>
    <property type="match status" value="1"/>
</dbReference>
<evidence type="ECO:0008006" key="16">
    <source>
        <dbReference type="Google" id="ProtNLM"/>
    </source>
</evidence>
<dbReference type="InterPro" id="IPR001128">
    <property type="entry name" value="Cyt_P450"/>
</dbReference>
<dbReference type="GO" id="GO:0016705">
    <property type="term" value="F:oxidoreductase activity, acting on paired donors, with incorporation or reduction of molecular oxygen"/>
    <property type="evidence" value="ECO:0007669"/>
    <property type="project" value="InterPro"/>
</dbReference>
<dbReference type="FunFam" id="1.10.630.10:FF:000029">
    <property type="entry name" value="Cytochrome P450 734A1"/>
    <property type="match status" value="1"/>
</dbReference>
<keyword evidence="5 11" id="KW-0479">Metal-binding</keyword>
<dbReference type="GO" id="GO:0020037">
    <property type="term" value="F:heme binding"/>
    <property type="evidence" value="ECO:0007669"/>
    <property type="project" value="InterPro"/>
</dbReference>
<evidence type="ECO:0000256" key="9">
    <source>
        <dbReference type="ARBA" id="ARBA00023033"/>
    </source>
</evidence>
<dbReference type="GO" id="GO:0005506">
    <property type="term" value="F:iron ion binding"/>
    <property type="evidence" value="ECO:0007669"/>
    <property type="project" value="InterPro"/>
</dbReference>
<evidence type="ECO:0000256" key="1">
    <source>
        <dbReference type="ARBA" id="ARBA00004167"/>
    </source>
</evidence>
<keyword evidence="10 13" id="KW-0472">Membrane</keyword>
<dbReference type="PANTHER" id="PTHR24282:SF255">
    <property type="entry name" value="CYTOCHROME P450 72A11-RELATED"/>
    <property type="match status" value="1"/>
</dbReference>
<evidence type="ECO:0000256" key="5">
    <source>
        <dbReference type="ARBA" id="ARBA00022723"/>
    </source>
</evidence>
<evidence type="ECO:0000256" key="13">
    <source>
        <dbReference type="SAM" id="Phobius"/>
    </source>
</evidence>